<dbReference type="AlphaFoldDB" id="A0A9P0L4D0"/>
<keyword evidence="1" id="KW-0175">Coiled coil</keyword>
<dbReference type="Proteomes" id="UP001152888">
    <property type="component" value="Unassembled WGS sequence"/>
</dbReference>
<organism evidence="2 3">
    <name type="scientific">Acanthoscelides obtectus</name>
    <name type="common">Bean weevil</name>
    <name type="synonym">Bruchus obtectus</name>
    <dbReference type="NCBI Taxonomy" id="200917"/>
    <lineage>
        <taxon>Eukaryota</taxon>
        <taxon>Metazoa</taxon>
        <taxon>Ecdysozoa</taxon>
        <taxon>Arthropoda</taxon>
        <taxon>Hexapoda</taxon>
        <taxon>Insecta</taxon>
        <taxon>Pterygota</taxon>
        <taxon>Neoptera</taxon>
        <taxon>Endopterygota</taxon>
        <taxon>Coleoptera</taxon>
        <taxon>Polyphaga</taxon>
        <taxon>Cucujiformia</taxon>
        <taxon>Chrysomeloidea</taxon>
        <taxon>Chrysomelidae</taxon>
        <taxon>Bruchinae</taxon>
        <taxon>Bruchini</taxon>
        <taxon>Acanthoscelides</taxon>
    </lineage>
</organism>
<feature type="coiled-coil region" evidence="1">
    <location>
        <begin position="221"/>
        <end position="332"/>
    </location>
</feature>
<keyword evidence="3" id="KW-1185">Reference proteome</keyword>
<dbReference type="EMBL" id="CAKOFQ010006994">
    <property type="protein sequence ID" value="CAH1986148.1"/>
    <property type="molecule type" value="Genomic_DNA"/>
</dbReference>
<evidence type="ECO:0000313" key="3">
    <source>
        <dbReference type="Proteomes" id="UP001152888"/>
    </source>
</evidence>
<protein>
    <submittedName>
        <fullName evidence="2">Uncharacterized protein</fullName>
    </submittedName>
</protein>
<accession>A0A9P0L4D0</accession>
<sequence length="479" mass="55395">MDLVDKTILLSLKQDLRILSDIIEDIARSTKDTDIKCWLFPTKDIWFFKQFIEEYKIFQGHKKNVYLELILDRFYVGTHLILRYIDEQIKNFGSVYDKTPFLQKPKQVTLGCSFDNLWKTIQQLVHRMASNKDISGRNASRSESLGILDYSINKSCQTDIVSLNRCDSCASAVSCMRNLLLSLENGHIDNYGSFKKVRPKLYDVTQFGCMLQTTTTIEGGLRNLYKKINEYEIKIEKLAEMNKIMERENAVSQRKATFFEQQNKVYKEKQDKDSKKFQTLTIDNDNLLNELERAKKKIHEQNKLITQHVTSLKTLENNLNKVTADNMNLESCYGSVSTELKSIMRRGDIAQKTMKRIEKETKSISIYLVTADSYVENHNRMLKNSSRISSNTAEKVSNMTSDLKEEFDALFKRFKEFKEQVLEKVAETRSASGGASNFQITGNPAEDISRQIEANNEKIKALQKENQKLSIIVSRFNTN</sequence>
<proteinExistence type="predicted"/>
<dbReference type="SUPFAM" id="SSF57997">
    <property type="entry name" value="Tropomyosin"/>
    <property type="match status" value="1"/>
</dbReference>
<evidence type="ECO:0000313" key="2">
    <source>
        <dbReference type="EMBL" id="CAH1986148.1"/>
    </source>
</evidence>
<comment type="caution">
    <text evidence="2">The sequence shown here is derived from an EMBL/GenBank/DDBJ whole genome shotgun (WGS) entry which is preliminary data.</text>
</comment>
<dbReference type="OrthoDB" id="6711470at2759"/>
<evidence type="ECO:0000256" key="1">
    <source>
        <dbReference type="SAM" id="Coils"/>
    </source>
</evidence>
<name>A0A9P0L4D0_ACAOB</name>
<feature type="coiled-coil region" evidence="1">
    <location>
        <begin position="445"/>
        <end position="472"/>
    </location>
</feature>
<gene>
    <name evidence="2" type="ORF">ACAOBT_LOCUS17088</name>
</gene>
<reference evidence="2" key="1">
    <citation type="submission" date="2022-03" db="EMBL/GenBank/DDBJ databases">
        <authorList>
            <person name="Sayadi A."/>
        </authorList>
    </citation>
    <scope>NUCLEOTIDE SEQUENCE</scope>
</reference>